<accession>A0AAW0ZJI7</accession>
<gene>
    <name evidence="1" type="ORF">QLX08_008677</name>
</gene>
<proteinExistence type="predicted"/>
<reference evidence="1 2" key="1">
    <citation type="submission" date="2024-05" db="EMBL/GenBank/DDBJ databases">
        <title>The nuclear and mitochondrial genome assemblies of Tetragonisca angustula (Apidae: Meliponini), a tiny yet remarkable pollinator in the Neotropics.</title>
        <authorList>
            <person name="Ferrari R."/>
            <person name="Ricardo P.C."/>
            <person name="Dias F.C."/>
            <person name="Araujo N.S."/>
            <person name="Soares D.O."/>
            <person name="Zhou Q.-S."/>
            <person name="Zhu C.-D."/>
            <person name="Coutinho L."/>
            <person name="Airas M.C."/>
            <person name="Batista T.M."/>
        </authorList>
    </citation>
    <scope>NUCLEOTIDE SEQUENCE [LARGE SCALE GENOMIC DNA]</scope>
    <source>
        <strain evidence="1">ASF017062</strain>
        <tissue evidence="1">Abdomen</tissue>
    </source>
</reference>
<dbReference type="PANTHER" id="PTHR21847">
    <property type="entry name" value="EF-HAND CALCIUM-BINDING DOMAIN-CONTAINING PROTEIN 10"/>
    <property type="match status" value="1"/>
</dbReference>
<dbReference type="Proteomes" id="UP001432146">
    <property type="component" value="Unassembled WGS sequence"/>
</dbReference>
<keyword evidence="2" id="KW-1185">Reference proteome</keyword>
<dbReference type="PANTHER" id="PTHR21847:SF1">
    <property type="entry name" value="EF-HAND CALCIUM-BINDING DOMAIN-CONTAINING PROTEIN 10"/>
    <property type="match status" value="1"/>
</dbReference>
<dbReference type="EMBL" id="JAWNGG020000186">
    <property type="protein sequence ID" value="KAK9297760.1"/>
    <property type="molecule type" value="Genomic_DNA"/>
</dbReference>
<dbReference type="InterPro" id="IPR039879">
    <property type="entry name" value="EFC10"/>
</dbReference>
<evidence type="ECO:0000313" key="2">
    <source>
        <dbReference type="Proteomes" id="UP001432146"/>
    </source>
</evidence>
<name>A0AAW0ZJI7_9HYME</name>
<organism evidence="1 2">
    <name type="scientific">Tetragonisca angustula</name>
    <dbReference type="NCBI Taxonomy" id="166442"/>
    <lineage>
        <taxon>Eukaryota</taxon>
        <taxon>Metazoa</taxon>
        <taxon>Ecdysozoa</taxon>
        <taxon>Arthropoda</taxon>
        <taxon>Hexapoda</taxon>
        <taxon>Insecta</taxon>
        <taxon>Pterygota</taxon>
        <taxon>Neoptera</taxon>
        <taxon>Endopterygota</taxon>
        <taxon>Hymenoptera</taxon>
        <taxon>Apocrita</taxon>
        <taxon>Aculeata</taxon>
        <taxon>Apoidea</taxon>
        <taxon>Anthophila</taxon>
        <taxon>Apidae</taxon>
        <taxon>Tetragonisca</taxon>
    </lineage>
</organism>
<sequence length="177" mass="20800">MNKNVEHSQHDVRENEKLSSIFPLQESARCQPNRENKVSRTTSEEQNYLNERNIFDIFHFLLSHVIVHQPSNPIQYLHKLLDDLILFRAGLKEPRLLWAERHLNAMFENILFHDSEFLQLDGYRAAMKMMGIRSYDPCPAQLVEGYVDRETFCTEALNCMKKELLHITNESAKRTPA</sequence>
<comment type="caution">
    <text evidence="1">The sequence shown here is derived from an EMBL/GenBank/DDBJ whole genome shotgun (WGS) entry which is preliminary data.</text>
</comment>
<protein>
    <submittedName>
        <fullName evidence="1">Uncharacterized protein</fullName>
    </submittedName>
</protein>
<evidence type="ECO:0000313" key="1">
    <source>
        <dbReference type="EMBL" id="KAK9297760.1"/>
    </source>
</evidence>
<dbReference type="CDD" id="cd22981">
    <property type="entry name" value="DD_TbAK-like"/>
    <property type="match status" value="1"/>
</dbReference>
<dbReference type="AlphaFoldDB" id="A0AAW0ZJI7"/>